<dbReference type="AlphaFoldDB" id="A0A0B8ZGR2"/>
<organism evidence="2 3">
    <name type="scientific">Novosphingobium subterraneum</name>
    <dbReference type="NCBI Taxonomy" id="48936"/>
    <lineage>
        <taxon>Bacteria</taxon>
        <taxon>Pseudomonadati</taxon>
        <taxon>Pseudomonadota</taxon>
        <taxon>Alphaproteobacteria</taxon>
        <taxon>Sphingomonadales</taxon>
        <taxon>Sphingomonadaceae</taxon>
        <taxon>Novosphingobium</taxon>
    </lineage>
</organism>
<dbReference type="EMBL" id="JRVC01000032">
    <property type="protein sequence ID" value="KHS42212.1"/>
    <property type="molecule type" value="Genomic_DNA"/>
</dbReference>
<dbReference type="Proteomes" id="UP000031338">
    <property type="component" value="Unassembled WGS sequence"/>
</dbReference>
<evidence type="ECO:0000313" key="2">
    <source>
        <dbReference type="EMBL" id="KHS42212.1"/>
    </source>
</evidence>
<protein>
    <submittedName>
        <fullName evidence="2">Conjugal transfer pilus assembly protein TraV</fullName>
    </submittedName>
</protein>
<evidence type="ECO:0000313" key="3">
    <source>
        <dbReference type="Proteomes" id="UP000031338"/>
    </source>
</evidence>
<reference evidence="2 3" key="1">
    <citation type="submission" date="2014-10" db="EMBL/GenBank/DDBJ databases">
        <title>Draft genome sequence of Novosphingobium subterraneum DSM 12447.</title>
        <authorList>
            <person name="Gan H.M."/>
            <person name="Gan H.Y."/>
            <person name="Savka M.A."/>
        </authorList>
    </citation>
    <scope>NUCLEOTIDE SEQUENCE [LARGE SCALE GENOMIC DNA]</scope>
    <source>
        <strain evidence="2 3">DSM 12447</strain>
    </source>
</reference>
<feature type="region of interest" description="Disordered" evidence="1">
    <location>
        <begin position="225"/>
        <end position="287"/>
    </location>
</feature>
<dbReference type="STRING" id="48936.NJ75_04340"/>
<dbReference type="RefSeq" id="WP_062780534.1">
    <property type="nucleotide sequence ID" value="NZ_JRVC01000032.1"/>
</dbReference>
<accession>A0A0B8ZGR2</accession>
<gene>
    <name evidence="2" type="ORF">NJ75_04340</name>
</gene>
<feature type="region of interest" description="Disordered" evidence="1">
    <location>
        <begin position="163"/>
        <end position="191"/>
    </location>
</feature>
<name>A0A0B8ZGR2_9SPHN</name>
<keyword evidence="3" id="KW-1185">Reference proteome</keyword>
<evidence type="ECO:0000256" key="1">
    <source>
        <dbReference type="SAM" id="MobiDB-lite"/>
    </source>
</evidence>
<proteinExistence type="predicted"/>
<comment type="caution">
    <text evidence="2">The sequence shown here is derived from an EMBL/GenBank/DDBJ whole genome shotgun (WGS) entry which is preliminary data.</text>
</comment>
<sequence>MSLQLHMLCVFQSIPSARSVMVLLSSAALSSCGVLLGDNVKGNFICSAPGGTCAPSTLIDDQALALIEGARPEVSGSQQPIGFSQAKARAETFRSVSRSSQGGQFKSPARVRDNLLHRETRTLRLVFPAYVDDAGNLHEARVVHTVVDRGGWIELTDGSLAPLAGTYPSQDEDLPATPAPDPPETSISDQSLSAPALDKIEGPVSPGGAPPTSPLTIDAIRAQVAERLATTRKPPTTVQPQADGPRAGASTPSEKGRPPESSATISARPGMPLAANPPASFSTPEVD</sequence>